<dbReference type="SUPFAM" id="SSF103473">
    <property type="entry name" value="MFS general substrate transporter"/>
    <property type="match status" value="1"/>
</dbReference>
<dbReference type="Gene3D" id="1.20.1720.10">
    <property type="entry name" value="Multidrug resistance protein D"/>
    <property type="match status" value="1"/>
</dbReference>
<keyword evidence="2" id="KW-1185">Reference proteome</keyword>
<sequence>MREKRLGLMMGIASLITAMAPAVGPSVGGMIVSRFGWRMDERAGSHPVFRKPSVNRHFLPAQHARGCTAD</sequence>
<name>A0ABS8FY80_9FIRM</name>
<dbReference type="RefSeq" id="WP_227708137.1">
    <property type="nucleotide sequence ID" value="NZ_JAJEQX010000020.1"/>
</dbReference>
<evidence type="ECO:0008006" key="3">
    <source>
        <dbReference type="Google" id="ProtNLM"/>
    </source>
</evidence>
<dbReference type="InterPro" id="IPR036259">
    <property type="entry name" value="MFS_trans_sf"/>
</dbReference>
<accession>A0ABS8FY80</accession>
<reference evidence="1 2" key="1">
    <citation type="submission" date="2021-10" db="EMBL/GenBank/DDBJ databases">
        <title>Anaerobic single-cell dispensing facilitates the cultivation of human gut bacteria.</title>
        <authorList>
            <person name="Afrizal A."/>
        </authorList>
    </citation>
    <scope>NUCLEOTIDE SEQUENCE [LARGE SCALE GENOMIC DNA]</scope>
    <source>
        <strain evidence="1 2">CLA-AA-H200</strain>
    </source>
</reference>
<protein>
    <recommendedName>
        <fullName evidence="3">Major facilitator superfamily (MFS) profile domain-containing protein</fullName>
    </recommendedName>
</protein>
<evidence type="ECO:0000313" key="1">
    <source>
        <dbReference type="EMBL" id="MCC2254996.1"/>
    </source>
</evidence>
<proteinExistence type="predicted"/>
<comment type="caution">
    <text evidence="1">The sequence shown here is derived from an EMBL/GenBank/DDBJ whole genome shotgun (WGS) entry which is preliminary data.</text>
</comment>
<organism evidence="1 2">
    <name type="scientific">Ruminococcus turbiniformis</name>
    <dbReference type="NCBI Taxonomy" id="2881258"/>
    <lineage>
        <taxon>Bacteria</taxon>
        <taxon>Bacillati</taxon>
        <taxon>Bacillota</taxon>
        <taxon>Clostridia</taxon>
        <taxon>Eubacteriales</taxon>
        <taxon>Oscillospiraceae</taxon>
        <taxon>Ruminococcus</taxon>
    </lineage>
</organism>
<dbReference type="EMBL" id="JAJEQX010000020">
    <property type="protein sequence ID" value="MCC2254996.1"/>
    <property type="molecule type" value="Genomic_DNA"/>
</dbReference>
<dbReference type="Proteomes" id="UP001198151">
    <property type="component" value="Unassembled WGS sequence"/>
</dbReference>
<evidence type="ECO:0000313" key="2">
    <source>
        <dbReference type="Proteomes" id="UP001198151"/>
    </source>
</evidence>
<gene>
    <name evidence="1" type="ORF">LKD70_11285</name>
</gene>